<proteinExistence type="predicted"/>
<sequence>MILTLARKELKILFASPLAWVVLAVLQLVFAWVFLFQLDQYLENLPRLRQLANPPGVTEVVVAMLFGFAAIVLLMAVPLMSMRLFADEYRNQTLPLLFAAPVSLTEIVLGKFCGLMLFLSLAVLLLVAMAMSLALGGPLDWGLLAANVLGIVLLLAAFSALSLFLSSLTQHGVVAAFSSFGALLLLWLINASDSDPEALLNYLSLMRHFDGLNRGLLDTRDVAYLLIFTALFLTLTIRRLDARRLTG</sequence>
<protein>
    <submittedName>
        <fullName evidence="7">ABC transporter permease subunit</fullName>
    </submittedName>
</protein>
<comment type="caution">
    <text evidence="7">The sequence shown here is derived from an EMBL/GenBank/DDBJ whole genome shotgun (WGS) entry which is preliminary data.</text>
</comment>
<evidence type="ECO:0000313" key="8">
    <source>
        <dbReference type="Proteomes" id="UP001482231"/>
    </source>
</evidence>
<dbReference type="RefSeq" id="WP_347308077.1">
    <property type="nucleotide sequence ID" value="NZ_JBAJEX010000004.1"/>
</dbReference>
<dbReference type="PANTHER" id="PTHR30294">
    <property type="entry name" value="MEMBRANE COMPONENT OF ABC TRANSPORTER YHHJ-RELATED"/>
    <property type="match status" value="1"/>
</dbReference>
<evidence type="ECO:0000256" key="3">
    <source>
        <dbReference type="ARBA" id="ARBA00022692"/>
    </source>
</evidence>
<keyword evidence="8" id="KW-1185">Reference proteome</keyword>
<dbReference type="EMBL" id="JBAJEX010000004">
    <property type="protein sequence ID" value="MEO1766968.1"/>
    <property type="molecule type" value="Genomic_DNA"/>
</dbReference>
<evidence type="ECO:0000256" key="4">
    <source>
        <dbReference type="ARBA" id="ARBA00022989"/>
    </source>
</evidence>
<feature type="transmembrane region" description="Helical" evidence="6">
    <location>
        <begin position="141"/>
        <end position="165"/>
    </location>
</feature>
<dbReference type="Proteomes" id="UP001482231">
    <property type="component" value="Unassembled WGS sequence"/>
</dbReference>
<keyword evidence="5 6" id="KW-0472">Membrane</keyword>
<feature type="transmembrane region" description="Helical" evidence="6">
    <location>
        <begin position="222"/>
        <end position="240"/>
    </location>
</feature>
<evidence type="ECO:0000256" key="6">
    <source>
        <dbReference type="SAM" id="Phobius"/>
    </source>
</evidence>
<keyword evidence="3 6" id="KW-0812">Transmembrane</keyword>
<dbReference type="PANTHER" id="PTHR30294:SF29">
    <property type="entry name" value="MULTIDRUG ABC TRANSPORTER PERMEASE YBHS-RELATED"/>
    <property type="match status" value="1"/>
</dbReference>
<feature type="transmembrane region" description="Helical" evidence="6">
    <location>
        <begin position="12"/>
        <end position="36"/>
    </location>
</feature>
<feature type="transmembrane region" description="Helical" evidence="6">
    <location>
        <begin position="172"/>
        <end position="189"/>
    </location>
</feature>
<organism evidence="7 8">
    <name type="scientific">Thiobacter aerophilum</name>
    <dbReference type="NCBI Taxonomy" id="3121275"/>
    <lineage>
        <taxon>Bacteria</taxon>
        <taxon>Pseudomonadati</taxon>
        <taxon>Pseudomonadota</taxon>
        <taxon>Betaproteobacteria</taxon>
        <taxon>Burkholderiales</taxon>
        <taxon>Thiobacteraceae</taxon>
        <taxon>Thiobacter</taxon>
    </lineage>
</organism>
<dbReference type="Pfam" id="PF12679">
    <property type="entry name" value="ABC2_membrane_2"/>
    <property type="match status" value="1"/>
</dbReference>
<name>A0ABV0EHJ0_9BURK</name>
<evidence type="ECO:0000313" key="7">
    <source>
        <dbReference type="EMBL" id="MEO1766968.1"/>
    </source>
</evidence>
<keyword evidence="2" id="KW-1003">Cell membrane</keyword>
<accession>A0ABV0EHJ0</accession>
<evidence type="ECO:0000256" key="5">
    <source>
        <dbReference type="ARBA" id="ARBA00023136"/>
    </source>
</evidence>
<keyword evidence="4 6" id="KW-1133">Transmembrane helix</keyword>
<dbReference type="InterPro" id="IPR051449">
    <property type="entry name" value="ABC-2_transporter_component"/>
</dbReference>
<feature type="transmembrane region" description="Helical" evidence="6">
    <location>
        <begin position="112"/>
        <end position="135"/>
    </location>
</feature>
<feature type="transmembrane region" description="Helical" evidence="6">
    <location>
        <begin position="56"/>
        <end position="80"/>
    </location>
</feature>
<comment type="subcellular location">
    <subcellularLocation>
        <location evidence="1">Cell membrane</location>
        <topology evidence="1">Multi-pass membrane protein</topology>
    </subcellularLocation>
</comment>
<evidence type="ECO:0000256" key="1">
    <source>
        <dbReference type="ARBA" id="ARBA00004651"/>
    </source>
</evidence>
<reference evidence="7 8" key="1">
    <citation type="submission" date="2024-02" db="EMBL/GenBank/DDBJ databases">
        <title>New thermophilic sulfur-oxidizing bacteria from a hot springs of the Uzon caldera (Kamchatka, Russia).</title>
        <authorList>
            <person name="Dukat A.M."/>
            <person name="Elcheninov A.G."/>
            <person name="Frolov E.N."/>
        </authorList>
    </citation>
    <scope>NUCLEOTIDE SEQUENCE [LARGE SCALE GENOMIC DNA]</scope>
    <source>
        <strain evidence="7 8">AK1</strain>
    </source>
</reference>
<gene>
    <name evidence="7" type="ORF">V6E02_07075</name>
</gene>
<evidence type="ECO:0000256" key="2">
    <source>
        <dbReference type="ARBA" id="ARBA00022475"/>
    </source>
</evidence>